<dbReference type="Pfam" id="PF00254">
    <property type="entry name" value="FKBP_C"/>
    <property type="match status" value="1"/>
</dbReference>
<evidence type="ECO:0000256" key="7">
    <source>
        <dbReference type="ARBA" id="ARBA00023235"/>
    </source>
</evidence>
<dbReference type="Gene3D" id="1.10.3120.10">
    <property type="entry name" value="Trigger factor, C-terminal domain"/>
    <property type="match status" value="1"/>
</dbReference>
<dbReference type="NCBIfam" id="TIGR00115">
    <property type="entry name" value="tig"/>
    <property type="match status" value="1"/>
</dbReference>
<keyword evidence="9" id="KW-0963">Cytoplasm</keyword>
<organism evidence="13 14">
    <name type="scientific">Nitrospina gracilis (strain 3/211)</name>
    <dbReference type="NCBI Taxonomy" id="1266370"/>
    <lineage>
        <taxon>Bacteria</taxon>
        <taxon>Pseudomonadati</taxon>
        <taxon>Nitrospinota/Tectimicrobiota group</taxon>
        <taxon>Nitrospinota</taxon>
        <taxon>Nitrospinia</taxon>
        <taxon>Nitrospinales</taxon>
        <taxon>Nitrospinaceae</taxon>
        <taxon>Nitrospina</taxon>
    </lineage>
</organism>
<dbReference type="Gene3D" id="3.30.70.1050">
    <property type="entry name" value="Trigger factor ribosome-binding domain"/>
    <property type="match status" value="1"/>
</dbReference>
<dbReference type="AlphaFoldDB" id="M1ZD89"/>
<evidence type="ECO:0000256" key="5">
    <source>
        <dbReference type="ARBA" id="ARBA00023110"/>
    </source>
</evidence>
<dbReference type="InterPro" id="IPR046357">
    <property type="entry name" value="PPIase_dom_sf"/>
</dbReference>
<dbReference type="SUPFAM" id="SSF54534">
    <property type="entry name" value="FKBP-like"/>
    <property type="match status" value="1"/>
</dbReference>
<keyword evidence="14" id="KW-1185">Reference proteome</keyword>
<keyword evidence="9 11" id="KW-0131">Cell cycle</keyword>
<evidence type="ECO:0000313" key="14">
    <source>
        <dbReference type="Proteomes" id="UP000011704"/>
    </source>
</evidence>
<comment type="domain">
    <text evidence="9">Consists of 3 domains; the N-terminus binds the ribosome, the middle domain has PPIase activity, while the C-terminus has intrinsic chaperone activity on its own.</text>
</comment>
<evidence type="ECO:0000256" key="11">
    <source>
        <dbReference type="RuleBase" id="RU003914"/>
    </source>
</evidence>
<evidence type="ECO:0000256" key="4">
    <source>
        <dbReference type="ARBA" id="ARBA00016902"/>
    </source>
</evidence>
<dbReference type="Gene3D" id="3.10.50.40">
    <property type="match status" value="1"/>
</dbReference>
<dbReference type="Proteomes" id="UP000011704">
    <property type="component" value="Unassembled WGS sequence"/>
</dbReference>
<dbReference type="HAMAP" id="MF_00303">
    <property type="entry name" value="Trigger_factor_Tig"/>
    <property type="match status" value="1"/>
</dbReference>
<reference evidence="13 14" key="1">
    <citation type="journal article" date="2013" name="Front. Microbiol.">
        <title>The genome of Nitrospina gracilis illuminates the metabolism and evolution of the major marine nitrite oxidizer.</title>
        <authorList>
            <person name="Luecker S."/>
            <person name="Nowka B."/>
            <person name="Rattei T."/>
            <person name="Spieck E."/>
            <person name="and Daims H."/>
        </authorList>
    </citation>
    <scope>NUCLEOTIDE SEQUENCE [LARGE SCALE GENOMIC DNA]</scope>
    <source>
        <strain evidence="13 14">3/211</strain>
    </source>
</reference>
<name>M1ZD89_NITG3</name>
<accession>M1ZD89</accession>
<evidence type="ECO:0000256" key="9">
    <source>
        <dbReference type="HAMAP-Rule" id="MF_00303"/>
    </source>
</evidence>
<evidence type="ECO:0000259" key="12">
    <source>
        <dbReference type="PROSITE" id="PS50059"/>
    </source>
</evidence>
<comment type="similarity">
    <text evidence="2 9 11">Belongs to the FKBP-type PPIase family. Tig subfamily.</text>
</comment>
<dbReference type="SUPFAM" id="SSF109998">
    <property type="entry name" value="Triger factor/SurA peptide-binding domain-like"/>
    <property type="match status" value="1"/>
</dbReference>
<comment type="caution">
    <text evidence="13">The sequence shown here is derived from an EMBL/GenBank/DDBJ whole genome shotgun (WGS) entry which is preliminary data.</text>
</comment>
<evidence type="ECO:0000256" key="2">
    <source>
        <dbReference type="ARBA" id="ARBA00005464"/>
    </source>
</evidence>
<dbReference type="HOGENOM" id="CLU_033058_3_2_0"/>
<dbReference type="GO" id="GO:0005737">
    <property type="term" value="C:cytoplasm"/>
    <property type="evidence" value="ECO:0007669"/>
    <property type="project" value="UniProtKB-SubCell"/>
</dbReference>
<evidence type="ECO:0000256" key="6">
    <source>
        <dbReference type="ARBA" id="ARBA00023186"/>
    </source>
</evidence>
<evidence type="ECO:0000313" key="13">
    <source>
        <dbReference type="EMBL" id="CCQ91394.1"/>
    </source>
</evidence>
<dbReference type="Pfam" id="PF05698">
    <property type="entry name" value="Trigger_C"/>
    <property type="match status" value="1"/>
</dbReference>
<dbReference type="InterPro" id="IPR005215">
    <property type="entry name" value="Trig_fac"/>
</dbReference>
<evidence type="ECO:0000256" key="1">
    <source>
        <dbReference type="ARBA" id="ARBA00000971"/>
    </source>
</evidence>
<keyword evidence="7 9" id="KW-0413">Isomerase</keyword>
<comment type="function">
    <text evidence="9">Involved in protein export. Acts as a chaperone by maintaining the newly synthesized protein in an open conformation. Functions as a peptidyl-prolyl cis-trans isomerase.</text>
</comment>
<evidence type="ECO:0000256" key="10">
    <source>
        <dbReference type="PROSITE-ProRule" id="PRU00277"/>
    </source>
</evidence>
<dbReference type="InterPro" id="IPR037041">
    <property type="entry name" value="Trigger_fac_C_sf"/>
</dbReference>
<dbReference type="STRING" id="1266370.NITGR_650019"/>
<dbReference type="InterPro" id="IPR008881">
    <property type="entry name" value="Trigger_fac_ribosome-bd_bac"/>
</dbReference>
<dbReference type="InterPro" id="IPR001179">
    <property type="entry name" value="PPIase_FKBP_dom"/>
</dbReference>
<comment type="subcellular location">
    <subcellularLocation>
        <location evidence="9">Cytoplasm</location>
    </subcellularLocation>
    <text evidence="9">About half TF is bound to the ribosome near the polypeptide exit tunnel while the other half is free in the cytoplasm.</text>
</comment>
<dbReference type="InterPro" id="IPR027304">
    <property type="entry name" value="Trigger_fact/SurA_dom_sf"/>
</dbReference>
<dbReference type="InterPro" id="IPR008880">
    <property type="entry name" value="Trigger_fac_C"/>
</dbReference>
<dbReference type="RefSeq" id="WP_005010041.1">
    <property type="nucleotide sequence ID" value="NZ_HG422173.1"/>
</dbReference>
<dbReference type="GO" id="GO:0015031">
    <property type="term" value="P:protein transport"/>
    <property type="evidence" value="ECO:0007669"/>
    <property type="project" value="UniProtKB-UniRule"/>
</dbReference>
<dbReference type="GO" id="GO:0003755">
    <property type="term" value="F:peptidyl-prolyl cis-trans isomerase activity"/>
    <property type="evidence" value="ECO:0007669"/>
    <property type="project" value="UniProtKB-UniRule"/>
</dbReference>
<dbReference type="GO" id="GO:0043335">
    <property type="term" value="P:protein unfolding"/>
    <property type="evidence" value="ECO:0007669"/>
    <property type="project" value="TreeGrafter"/>
</dbReference>
<dbReference type="PROSITE" id="PS50059">
    <property type="entry name" value="FKBP_PPIASE"/>
    <property type="match status" value="1"/>
</dbReference>
<evidence type="ECO:0000256" key="3">
    <source>
        <dbReference type="ARBA" id="ARBA00013194"/>
    </source>
</evidence>
<gene>
    <name evidence="9" type="primary">tig</name>
    <name evidence="13" type="ORF">NITGR_650019</name>
</gene>
<dbReference type="OrthoDB" id="9767721at2"/>
<feature type="domain" description="PPIase FKBP-type" evidence="12">
    <location>
        <begin position="166"/>
        <end position="261"/>
    </location>
</feature>
<dbReference type="GO" id="GO:0051083">
    <property type="term" value="P:'de novo' cotranslational protein folding"/>
    <property type="evidence" value="ECO:0007669"/>
    <property type="project" value="TreeGrafter"/>
</dbReference>
<keyword evidence="9 11" id="KW-0132">Cell division</keyword>
<dbReference type="InParanoid" id="M1ZD89"/>
<sequence length="462" mass="53533">MDYQLEELEGLRRKIKIKVPQNIVSQKIDGAYRALNKQISMPGFRPGKIPQKILEKQVPLQAMTQMWQDLMQEYYNKALTESGIIPAGPPEIDHSDIEEIDRDKPFTFSVTLDVKPELKFKNYKGLKFPRTEFKVTDAEVDTEIRKQLEPFGTMEIMPDDYEVQYGDFLVMDFEGTHNGEVLEGGTANGYEVRVGQKKMIAGFEDQLIGHKKVDPFDVKVQLPADWNKKMRRISMPIPGKDGEELPDTATFRVHIKQIKKLNLPELTDEFVQAQGEDSVESFRRKIKTGLQAQKEHLEEMHIKQDIFDYLVKEHDVEAPASLVDQEVGYMIDGMKFQIQQSGMSLEDSGFDEDRAKEEWRERAVYNTKGYVILDAIAKQEKLNVKQSDLEAEYQRLAEQTGKTMEEVRKTLMSNQEHLNQTTSRLLGQKALNFIYSQCEFEYLSEEEARKRAAERKQEEEKK</sequence>
<dbReference type="PANTHER" id="PTHR30560">
    <property type="entry name" value="TRIGGER FACTOR CHAPERONE AND PEPTIDYL-PROLYL CIS/TRANS ISOMERASE"/>
    <property type="match status" value="1"/>
</dbReference>
<evidence type="ECO:0000256" key="8">
    <source>
        <dbReference type="ARBA" id="ARBA00029986"/>
    </source>
</evidence>
<comment type="catalytic activity">
    <reaction evidence="1 9 10">
        <text>[protein]-peptidylproline (omega=180) = [protein]-peptidylproline (omega=0)</text>
        <dbReference type="Rhea" id="RHEA:16237"/>
        <dbReference type="Rhea" id="RHEA-COMP:10747"/>
        <dbReference type="Rhea" id="RHEA-COMP:10748"/>
        <dbReference type="ChEBI" id="CHEBI:83833"/>
        <dbReference type="ChEBI" id="CHEBI:83834"/>
        <dbReference type="EC" id="5.2.1.8"/>
    </reaction>
</comment>
<dbReference type="InterPro" id="IPR036611">
    <property type="entry name" value="Trigger_fac_ribosome-bd_sf"/>
</dbReference>
<protein>
    <recommendedName>
        <fullName evidence="4 9">Trigger factor</fullName>
        <shortName evidence="9">TF</shortName>
        <ecNumber evidence="3 9">5.2.1.8</ecNumber>
    </recommendedName>
    <alternativeName>
        <fullName evidence="8 9">PPIase</fullName>
    </alternativeName>
</protein>
<keyword evidence="5 9" id="KW-0697">Rotamase</keyword>
<dbReference type="SUPFAM" id="SSF102735">
    <property type="entry name" value="Trigger factor ribosome-binding domain"/>
    <property type="match status" value="1"/>
</dbReference>
<dbReference type="GO" id="GO:0043022">
    <property type="term" value="F:ribosome binding"/>
    <property type="evidence" value="ECO:0007669"/>
    <property type="project" value="TreeGrafter"/>
</dbReference>
<keyword evidence="6 9" id="KW-0143">Chaperone</keyword>
<dbReference type="GO" id="GO:0051301">
    <property type="term" value="P:cell division"/>
    <property type="evidence" value="ECO:0007669"/>
    <property type="project" value="UniProtKB-KW"/>
</dbReference>
<dbReference type="EC" id="5.2.1.8" evidence="3 9"/>
<proteinExistence type="inferred from homology"/>
<dbReference type="Pfam" id="PF05697">
    <property type="entry name" value="Trigger_N"/>
    <property type="match status" value="1"/>
</dbReference>
<dbReference type="PIRSF" id="PIRSF003095">
    <property type="entry name" value="Trigger_factor"/>
    <property type="match status" value="1"/>
</dbReference>
<dbReference type="EMBL" id="CAQJ01000072">
    <property type="protein sequence ID" value="CCQ91394.1"/>
    <property type="molecule type" value="Genomic_DNA"/>
</dbReference>
<dbReference type="GO" id="GO:0044183">
    <property type="term" value="F:protein folding chaperone"/>
    <property type="evidence" value="ECO:0007669"/>
    <property type="project" value="TreeGrafter"/>
</dbReference>
<dbReference type="PANTHER" id="PTHR30560:SF3">
    <property type="entry name" value="TRIGGER FACTOR-LIKE PROTEIN TIG, CHLOROPLASTIC"/>
    <property type="match status" value="1"/>
</dbReference>